<accession>A0AAV1HUS0</accession>
<dbReference type="Pfam" id="PF00575">
    <property type="entry name" value="S1"/>
    <property type="match status" value="2"/>
</dbReference>
<dbReference type="AlphaFoldDB" id="A0AAV1HUS0"/>
<dbReference type="Gene3D" id="2.40.50.140">
    <property type="entry name" value="Nucleic acid-binding proteins"/>
    <property type="match status" value="2"/>
</dbReference>
<feature type="region of interest" description="Disordered" evidence="1">
    <location>
        <begin position="304"/>
        <end position="331"/>
    </location>
</feature>
<dbReference type="SMART" id="SM00316">
    <property type="entry name" value="S1"/>
    <property type="match status" value="2"/>
</dbReference>
<keyword evidence="4" id="KW-1185">Reference proteome</keyword>
<feature type="region of interest" description="Disordered" evidence="1">
    <location>
        <begin position="364"/>
        <end position="449"/>
    </location>
</feature>
<feature type="domain" description="S1 motif" evidence="2">
    <location>
        <begin position="93"/>
        <end position="176"/>
    </location>
</feature>
<gene>
    <name evidence="3" type="ORF">CVIRNUC_001929</name>
</gene>
<feature type="region of interest" description="Disordered" evidence="1">
    <location>
        <begin position="162"/>
        <end position="211"/>
    </location>
</feature>
<dbReference type="EMBL" id="CAUYUE010000003">
    <property type="protein sequence ID" value="CAK0749686.1"/>
    <property type="molecule type" value="Genomic_DNA"/>
</dbReference>
<feature type="compositionally biased region" description="Basic and acidic residues" evidence="1">
    <location>
        <begin position="62"/>
        <end position="87"/>
    </location>
</feature>
<dbReference type="PROSITE" id="PS50126">
    <property type="entry name" value="S1"/>
    <property type="match status" value="2"/>
</dbReference>
<comment type="caution">
    <text evidence="3">The sequence shown here is derived from an EMBL/GenBank/DDBJ whole genome shotgun (WGS) entry which is preliminary data.</text>
</comment>
<evidence type="ECO:0000259" key="2">
    <source>
        <dbReference type="PROSITE" id="PS50126"/>
    </source>
</evidence>
<evidence type="ECO:0000313" key="4">
    <source>
        <dbReference type="Proteomes" id="UP001314263"/>
    </source>
</evidence>
<dbReference type="GO" id="GO:0043489">
    <property type="term" value="P:RNA stabilization"/>
    <property type="evidence" value="ECO:0007669"/>
    <property type="project" value="TreeGrafter"/>
</dbReference>
<dbReference type="InterPro" id="IPR012340">
    <property type="entry name" value="NA-bd_OB-fold"/>
</dbReference>
<name>A0AAV1HUS0_9CHLO</name>
<feature type="compositionally biased region" description="Basic residues" evidence="1">
    <location>
        <begin position="407"/>
        <end position="437"/>
    </location>
</feature>
<dbReference type="SUPFAM" id="SSF50249">
    <property type="entry name" value="Nucleic acid-binding proteins"/>
    <property type="match status" value="2"/>
</dbReference>
<evidence type="ECO:0000256" key="1">
    <source>
        <dbReference type="SAM" id="MobiDB-lite"/>
    </source>
</evidence>
<feature type="region of interest" description="Disordered" evidence="1">
    <location>
        <begin position="1"/>
        <end position="93"/>
    </location>
</feature>
<dbReference type="InterPro" id="IPR003029">
    <property type="entry name" value="S1_domain"/>
</dbReference>
<feature type="compositionally biased region" description="Basic and acidic residues" evidence="1">
    <location>
        <begin position="438"/>
        <end position="449"/>
    </location>
</feature>
<organism evidence="3 4">
    <name type="scientific">Coccomyxa viridis</name>
    <dbReference type="NCBI Taxonomy" id="1274662"/>
    <lineage>
        <taxon>Eukaryota</taxon>
        <taxon>Viridiplantae</taxon>
        <taxon>Chlorophyta</taxon>
        <taxon>core chlorophytes</taxon>
        <taxon>Trebouxiophyceae</taxon>
        <taxon>Trebouxiophyceae incertae sedis</taxon>
        <taxon>Coccomyxaceae</taxon>
        <taxon>Coccomyxa</taxon>
    </lineage>
</organism>
<dbReference type="PANTHER" id="PTHR15838:SF1">
    <property type="entry name" value="ZINC FINGER CCHC DOMAIN-CONTAINING PROTEIN 17"/>
    <property type="match status" value="1"/>
</dbReference>
<reference evidence="3 4" key="1">
    <citation type="submission" date="2023-10" db="EMBL/GenBank/DDBJ databases">
        <authorList>
            <person name="Maclean D."/>
            <person name="Macfadyen A."/>
        </authorList>
    </citation>
    <scope>NUCLEOTIDE SEQUENCE [LARGE SCALE GENOMIC DNA]</scope>
</reference>
<dbReference type="GO" id="GO:0003723">
    <property type="term" value="F:RNA binding"/>
    <property type="evidence" value="ECO:0007669"/>
    <property type="project" value="TreeGrafter"/>
</dbReference>
<proteinExistence type="predicted"/>
<dbReference type="PANTHER" id="PTHR15838">
    <property type="entry name" value="NUCLEOLAR PROTEIN OF 40 KDA"/>
    <property type="match status" value="1"/>
</dbReference>
<feature type="compositionally biased region" description="Basic residues" evidence="1">
    <location>
        <begin position="10"/>
        <end position="35"/>
    </location>
</feature>
<evidence type="ECO:0000313" key="3">
    <source>
        <dbReference type="EMBL" id="CAK0749686.1"/>
    </source>
</evidence>
<feature type="compositionally biased region" description="Basic and acidic residues" evidence="1">
    <location>
        <begin position="36"/>
        <end position="53"/>
    </location>
</feature>
<feature type="domain" description="S1 motif" evidence="2">
    <location>
        <begin position="214"/>
        <end position="298"/>
    </location>
</feature>
<sequence length="449" mass="49654">MTDFSEDDRRRHHHRDRRRSPSRSRSPRRHEKRARHSEAHSHDRGYPNHEYRDSRRHAHTRDHRDRNPSPDRRRPERSAGSRAHVSDDPPAVGSIHHATVVNVRPFGLFVELMGFRRNGLVHNSQISEDVVFSREDDDESKVQAMEYFAPKGSKVWVKVSQVQDDGGPPKVSCSMKHVSQEDGADLDPQNTMGPRRGGHPGFQGPASETPPEVGSVLEAIVATVKPFGLFVRLKGYRANGLVHLSQVSDHLDIGRDESDEAKVESLSSIHAVGDPLFVKIVDVSEEPGQKMKVACSIKLVDQREGTDLDPSNTKYQPRGEGPQGGRRGPVTADAAVAKGDTVEWGHLAAGDQRYSDGKQYELLGDEVLTALPPPPPPSVPAGGGDLPQHTPPPAEIGSVEEALAILLKHKQGHKRKDKKAKKSKEKDKKKKKSKKERRAATDSSSHESA</sequence>
<protein>
    <recommendedName>
        <fullName evidence="2">S1 motif domain-containing protein</fullName>
    </recommendedName>
</protein>
<dbReference type="Proteomes" id="UP001314263">
    <property type="component" value="Unassembled WGS sequence"/>
</dbReference>